<dbReference type="PANTHER" id="PTHR46696:SF6">
    <property type="entry name" value="P450, PUTATIVE (EUROFUNG)-RELATED"/>
    <property type="match status" value="1"/>
</dbReference>
<dbReference type="GO" id="GO:0005506">
    <property type="term" value="F:iron ion binding"/>
    <property type="evidence" value="ECO:0007669"/>
    <property type="project" value="InterPro"/>
</dbReference>
<evidence type="ECO:0000256" key="16">
    <source>
        <dbReference type="ARBA" id="ARBA00082981"/>
    </source>
</evidence>
<name>A0A0N9Y4A8_MYCFO</name>
<dbReference type="STRING" id="1766.XA26_20020"/>
<evidence type="ECO:0000313" key="20">
    <source>
        <dbReference type="Proteomes" id="UP000057134"/>
    </source>
</evidence>
<dbReference type="InterPro" id="IPR017972">
    <property type="entry name" value="Cyt_P450_CS"/>
</dbReference>
<evidence type="ECO:0000256" key="6">
    <source>
        <dbReference type="ARBA" id="ARBA00022963"/>
    </source>
</evidence>
<keyword evidence="7 18" id="KW-0560">Oxidoreductase</keyword>
<organism evidence="19 20">
    <name type="scientific">Mycolicibacterium fortuitum</name>
    <name type="common">Mycobacterium fortuitum</name>
    <dbReference type="NCBI Taxonomy" id="1766"/>
    <lineage>
        <taxon>Bacteria</taxon>
        <taxon>Bacillati</taxon>
        <taxon>Actinomycetota</taxon>
        <taxon>Actinomycetes</taxon>
        <taxon>Mycobacteriales</taxon>
        <taxon>Mycobacteriaceae</taxon>
        <taxon>Mycolicibacterium</taxon>
    </lineage>
</organism>
<gene>
    <name evidence="19" type="ORF">XA26_20020</name>
</gene>
<comment type="similarity">
    <text evidence="2 18">Belongs to the cytochrome P450 family.</text>
</comment>
<protein>
    <recommendedName>
        <fullName evidence="14">Steroid C26-monooxygenase</fullName>
    </recommendedName>
    <alternativeName>
        <fullName evidence="15">Cholest-4-en-3-one C26-monooxygenase</fullName>
    </alternativeName>
    <alternativeName>
        <fullName evidence="17">Cholesterol C26-monooxygenase</fullName>
    </alternativeName>
    <alternativeName>
        <fullName evidence="16">Steroid C27-monooxygenase</fullName>
    </alternativeName>
</protein>
<evidence type="ECO:0000256" key="18">
    <source>
        <dbReference type="RuleBase" id="RU000461"/>
    </source>
</evidence>
<keyword evidence="10" id="KW-0443">Lipid metabolism</keyword>
<evidence type="ECO:0000256" key="2">
    <source>
        <dbReference type="ARBA" id="ARBA00010617"/>
    </source>
</evidence>
<evidence type="ECO:0000256" key="9">
    <source>
        <dbReference type="ARBA" id="ARBA00023033"/>
    </source>
</evidence>
<dbReference type="GO" id="GO:0020037">
    <property type="term" value="F:heme binding"/>
    <property type="evidence" value="ECO:0007669"/>
    <property type="project" value="InterPro"/>
</dbReference>
<dbReference type="KEGG" id="mft:XA26_20020"/>
<dbReference type="FunFam" id="1.10.630.10:FF:000018">
    <property type="entry name" value="Cytochrome P450 monooxygenase"/>
    <property type="match status" value="1"/>
</dbReference>
<keyword evidence="11" id="KW-1207">Sterol metabolism</keyword>
<sequence>MTRSAQKLNFNHYDKEYMQDVFPTLSELRHRGTIEWTDALGGFWIATKMEHVRAIALNTDVFSSRYNGIPKDLGLGDAVMPPIQLDPPDHTRMKKLLMPSFTQAGAEALREYTRTTVVGLLDNLLAKGDIFDVAEDFARFVPTAVICKLLDFHDLEKFINWVRRVPEHAADDPADAAAAGAEMFAYIYEVIQERRGGSGDDLISKLLATEVDGEKLDDMEVAFCAILMFLAGIDTTWATINASLLYLAQHPDQQQHLRENPDAIDLAREEFLRAYAPVSPGRLVTTDVNVGGAELKKGDMVLMSYPSANRDEAEFENAGEVVLDRSPNRHLAFGVGVHRCIGVHIARMELDITLREFLKIVPRFTLVAPDRVEWNVGQARRPSNIVIKVHK</sequence>
<evidence type="ECO:0000256" key="3">
    <source>
        <dbReference type="ARBA" id="ARBA00022548"/>
    </source>
</evidence>
<dbReference type="InterPro" id="IPR036396">
    <property type="entry name" value="Cyt_P450_sf"/>
</dbReference>
<keyword evidence="12" id="KW-0753">Steroid metabolism</keyword>
<proteinExistence type="inferred from homology"/>
<dbReference type="PATRIC" id="fig|1766.6.peg.1988"/>
<evidence type="ECO:0000256" key="14">
    <source>
        <dbReference type="ARBA" id="ARBA00070775"/>
    </source>
</evidence>
<keyword evidence="4 18" id="KW-0349">Heme</keyword>
<dbReference type="GO" id="GO:0004497">
    <property type="term" value="F:monooxygenase activity"/>
    <property type="evidence" value="ECO:0007669"/>
    <property type="project" value="UniProtKB-KW"/>
</dbReference>
<dbReference type="InterPro" id="IPR001128">
    <property type="entry name" value="Cyt_P450"/>
</dbReference>
<dbReference type="EMBL" id="CP011269">
    <property type="protein sequence ID" value="ALI25848.1"/>
    <property type="molecule type" value="Genomic_DNA"/>
</dbReference>
<comment type="cofactor">
    <cofactor evidence="1">
        <name>heme</name>
        <dbReference type="ChEBI" id="CHEBI:30413"/>
    </cofactor>
</comment>
<evidence type="ECO:0000256" key="15">
    <source>
        <dbReference type="ARBA" id="ARBA00079588"/>
    </source>
</evidence>
<evidence type="ECO:0000256" key="10">
    <source>
        <dbReference type="ARBA" id="ARBA00023098"/>
    </source>
</evidence>
<dbReference type="Proteomes" id="UP000057134">
    <property type="component" value="Chromosome"/>
</dbReference>
<dbReference type="GO" id="GO:0016042">
    <property type="term" value="P:lipid catabolic process"/>
    <property type="evidence" value="ECO:0007669"/>
    <property type="project" value="UniProtKB-KW"/>
</dbReference>
<dbReference type="PRINTS" id="PR00385">
    <property type="entry name" value="P450"/>
</dbReference>
<reference evidence="19 20" key="1">
    <citation type="journal article" date="2015" name="MBio">
        <title>Enzymatic Degradation of Phenazines Can Generate Energy and Protect Sensitive Organisms from Toxicity.</title>
        <authorList>
            <person name="Costa K.C."/>
            <person name="Bergkessel M."/>
            <person name="Saunders S."/>
            <person name="Korlach J."/>
            <person name="Newman D.K."/>
        </authorList>
    </citation>
    <scope>NUCLEOTIDE SEQUENCE [LARGE SCALE GENOMIC DNA]</scope>
    <source>
        <strain evidence="19 20">CT6</strain>
    </source>
</reference>
<dbReference type="PANTHER" id="PTHR46696">
    <property type="entry name" value="P450, PUTATIVE (EUROFUNG)-RELATED"/>
    <property type="match status" value="1"/>
</dbReference>
<keyword evidence="8 18" id="KW-0408">Iron</keyword>
<dbReference type="Pfam" id="PF00067">
    <property type="entry name" value="p450"/>
    <property type="match status" value="1"/>
</dbReference>
<evidence type="ECO:0000256" key="5">
    <source>
        <dbReference type="ARBA" id="ARBA00022723"/>
    </source>
</evidence>
<keyword evidence="6" id="KW-0442">Lipid degradation</keyword>
<dbReference type="RefSeq" id="WP_054601762.1">
    <property type="nucleotide sequence ID" value="NZ_CP011269.1"/>
</dbReference>
<dbReference type="AlphaFoldDB" id="A0A0N9Y4A8"/>
<dbReference type="Gene3D" id="1.10.630.10">
    <property type="entry name" value="Cytochrome P450"/>
    <property type="match status" value="1"/>
</dbReference>
<evidence type="ECO:0000256" key="4">
    <source>
        <dbReference type="ARBA" id="ARBA00022617"/>
    </source>
</evidence>
<evidence type="ECO:0000256" key="12">
    <source>
        <dbReference type="ARBA" id="ARBA00023221"/>
    </source>
</evidence>
<keyword evidence="5 18" id="KW-0479">Metal-binding</keyword>
<dbReference type="PRINTS" id="PR00359">
    <property type="entry name" value="BP450"/>
</dbReference>
<evidence type="ECO:0000256" key="8">
    <source>
        <dbReference type="ARBA" id="ARBA00023004"/>
    </source>
</evidence>
<evidence type="ECO:0000256" key="11">
    <source>
        <dbReference type="ARBA" id="ARBA00023166"/>
    </source>
</evidence>
<evidence type="ECO:0000256" key="17">
    <source>
        <dbReference type="ARBA" id="ARBA00083909"/>
    </source>
</evidence>
<dbReference type="InterPro" id="IPR002397">
    <property type="entry name" value="Cyt_P450_B"/>
</dbReference>
<dbReference type="SUPFAM" id="SSF48264">
    <property type="entry name" value="Cytochrome P450"/>
    <property type="match status" value="1"/>
</dbReference>
<keyword evidence="20" id="KW-1185">Reference proteome</keyword>
<keyword evidence="3" id="KW-0153">Cholesterol metabolism</keyword>
<dbReference type="GO" id="GO:0008203">
    <property type="term" value="P:cholesterol metabolic process"/>
    <property type="evidence" value="ECO:0007669"/>
    <property type="project" value="UniProtKB-KW"/>
</dbReference>
<evidence type="ECO:0000256" key="13">
    <source>
        <dbReference type="ARBA" id="ARBA00049645"/>
    </source>
</evidence>
<evidence type="ECO:0000256" key="7">
    <source>
        <dbReference type="ARBA" id="ARBA00023002"/>
    </source>
</evidence>
<evidence type="ECO:0000313" key="19">
    <source>
        <dbReference type="EMBL" id="ALI25848.1"/>
    </source>
</evidence>
<keyword evidence="9 18" id="KW-0503">Monooxygenase</keyword>
<comment type="pathway">
    <text evidence="13">Steroid metabolism; cholesterol degradation.</text>
</comment>
<accession>A0A0N9Y4A8</accession>
<dbReference type="GO" id="GO:0016705">
    <property type="term" value="F:oxidoreductase activity, acting on paired donors, with incorporation or reduction of molecular oxygen"/>
    <property type="evidence" value="ECO:0007669"/>
    <property type="project" value="InterPro"/>
</dbReference>
<dbReference type="PROSITE" id="PS00086">
    <property type="entry name" value="CYTOCHROME_P450"/>
    <property type="match status" value="1"/>
</dbReference>
<evidence type="ECO:0000256" key="1">
    <source>
        <dbReference type="ARBA" id="ARBA00001971"/>
    </source>
</evidence>